<feature type="transmembrane region" description="Helical" evidence="7">
    <location>
        <begin position="180"/>
        <end position="197"/>
    </location>
</feature>
<protein>
    <recommendedName>
        <fullName evidence="8">Glycine transporter domain-containing protein</fullName>
    </recommendedName>
</protein>
<evidence type="ECO:0000313" key="10">
    <source>
        <dbReference type="Proteomes" id="UP000014417"/>
    </source>
</evidence>
<accession>S2VXK1</accession>
<dbReference type="GO" id="GO:0005886">
    <property type="term" value="C:plasma membrane"/>
    <property type="evidence" value="ECO:0007669"/>
    <property type="project" value="UniProtKB-SubCell"/>
</dbReference>
<feature type="domain" description="Glycine transporter" evidence="8">
    <location>
        <begin position="13"/>
        <end position="87"/>
    </location>
</feature>
<dbReference type="InterPro" id="IPR005115">
    <property type="entry name" value="Gly_transporter"/>
</dbReference>
<feature type="transmembrane region" description="Helical" evidence="7">
    <location>
        <begin position="72"/>
        <end position="90"/>
    </location>
</feature>
<dbReference type="OrthoDB" id="9791874at2"/>
<proteinExistence type="inferred from homology"/>
<organism evidence="9 10">
    <name type="scientific">Propionimicrobium lymphophilum ACS-093-V-SCH5</name>
    <dbReference type="NCBI Taxonomy" id="883161"/>
    <lineage>
        <taxon>Bacteria</taxon>
        <taxon>Bacillati</taxon>
        <taxon>Actinomycetota</taxon>
        <taxon>Actinomycetes</taxon>
        <taxon>Propionibacteriales</taxon>
        <taxon>Propionibacteriaceae</taxon>
        <taxon>Propionimicrobium</taxon>
    </lineage>
</organism>
<keyword evidence="10" id="KW-1185">Reference proteome</keyword>
<dbReference type="RefSeq" id="WP_016456568.1">
    <property type="nucleotide sequence ID" value="NZ_KE150269.1"/>
</dbReference>
<dbReference type="HOGENOM" id="CLU_064906_0_1_11"/>
<evidence type="ECO:0000256" key="5">
    <source>
        <dbReference type="ARBA" id="ARBA00022989"/>
    </source>
</evidence>
<sequence>MQPIDPQIVFNTVDVTAVAANGLIGAVLARSLKFDIVGFAVLAIATGLGGGLIRDVMLAGLGVVPAALENPLYLPCAIGASVLGYIVNMSGKKFSKLLGFLDILGLGCWAATGTIKAINYGLGPVACVMLGVITCVGGGVIRDVLAGRTPVIFGGNELYATVALAGALIAYFIMQLGYPNLSMTLAIVCCVLFGWIASKKGWSLPRGGVDLKAGKISNAFRKRGIRKARLSEAPTGSIEAIRPEGN</sequence>
<keyword evidence="6 7" id="KW-0472">Membrane</keyword>
<dbReference type="PANTHER" id="PTHR30506:SF3">
    <property type="entry name" value="UPF0126 INNER MEMBRANE PROTEIN YADS-RELATED"/>
    <property type="match status" value="1"/>
</dbReference>
<evidence type="ECO:0000256" key="6">
    <source>
        <dbReference type="ARBA" id="ARBA00023136"/>
    </source>
</evidence>
<keyword evidence="4 7" id="KW-0812">Transmembrane</keyword>
<dbReference type="AlphaFoldDB" id="S2VXK1"/>
<reference evidence="9 10" key="1">
    <citation type="submission" date="2013-04" db="EMBL/GenBank/DDBJ databases">
        <title>The Genome Sequence of Propionimicrobium lymphophilum ACS-093-V-SCH5.</title>
        <authorList>
            <consortium name="The Broad Institute Genomics Platform"/>
            <person name="Earl A."/>
            <person name="Ward D."/>
            <person name="Feldgarden M."/>
            <person name="Gevers D."/>
            <person name="Saerens B."/>
            <person name="Vaneechoutte M."/>
            <person name="Walker B."/>
            <person name="Young S."/>
            <person name="Zeng Q."/>
            <person name="Gargeya S."/>
            <person name="Fitzgerald M."/>
            <person name="Haas B."/>
            <person name="Abouelleil A."/>
            <person name="Allen A.W."/>
            <person name="Alvarado L."/>
            <person name="Arachchi H.M."/>
            <person name="Berlin A.M."/>
            <person name="Chapman S.B."/>
            <person name="Gainer-Dewar J."/>
            <person name="Goldberg J."/>
            <person name="Griggs A."/>
            <person name="Gujja S."/>
            <person name="Hansen M."/>
            <person name="Howarth C."/>
            <person name="Imamovic A."/>
            <person name="Ireland A."/>
            <person name="Larimer J."/>
            <person name="McCowan C."/>
            <person name="Murphy C."/>
            <person name="Pearson M."/>
            <person name="Poon T.W."/>
            <person name="Priest M."/>
            <person name="Roberts A."/>
            <person name="Saif S."/>
            <person name="Shea T."/>
            <person name="Sisk P."/>
            <person name="Sykes S."/>
            <person name="Wortman J."/>
            <person name="Nusbaum C."/>
            <person name="Birren B."/>
        </authorList>
    </citation>
    <scope>NUCLEOTIDE SEQUENCE [LARGE SCALE GENOMIC DNA]</scope>
    <source>
        <strain evidence="9 10">ACS-093-V-SCH5</strain>
    </source>
</reference>
<gene>
    <name evidence="9" type="ORF">HMPREF9306_01761</name>
</gene>
<feature type="transmembrane region" description="Helical" evidence="7">
    <location>
        <begin position="97"/>
        <end position="115"/>
    </location>
</feature>
<keyword evidence="5 7" id="KW-1133">Transmembrane helix</keyword>
<evidence type="ECO:0000313" key="9">
    <source>
        <dbReference type="EMBL" id="EPD32193.1"/>
    </source>
</evidence>
<keyword evidence="3" id="KW-1003">Cell membrane</keyword>
<dbReference type="STRING" id="883161.HMPREF9306_01761"/>
<evidence type="ECO:0000256" key="1">
    <source>
        <dbReference type="ARBA" id="ARBA00004651"/>
    </source>
</evidence>
<comment type="subcellular location">
    <subcellularLocation>
        <location evidence="1">Cell membrane</location>
        <topology evidence="1">Multi-pass membrane protein</topology>
    </subcellularLocation>
</comment>
<feature type="transmembrane region" description="Helical" evidence="7">
    <location>
        <begin position="34"/>
        <end position="52"/>
    </location>
</feature>
<evidence type="ECO:0000256" key="7">
    <source>
        <dbReference type="SAM" id="Phobius"/>
    </source>
</evidence>
<feature type="transmembrane region" description="Helical" evidence="7">
    <location>
        <begin position="121"/>
        <end position="145"/>
    </location>
</feature>
<comment type="caution">
    <text evidence="9">The sequence shown here is derived from an EMBL/GenBank/DDBJ whole genome shotgun (WGS) entry which is preliminary data.</text>
</comment>
<evidence type="ECO:0000256" key="3">
    <source>
        <dbReference type="ARBA" id="ARBA00022475"/>
    </source>
</evidence>
<dbReference type="Pfam" id="PF03458">
    <property type="entry name" value="Gly_transporter"/>
    <property type="match status" value="2"/>
</dbReference>
<feature type="transmembrane region" description="Helical" evidence="7">
    <location>
        <begin position="157"/>
        <end position="174"/>
    </location>
</feature>
<evidence type="ECO:0000259" key="8">
    <source>
        <dbReference type="Pfam" id="PF03458"/>
    </source>
</evidence>
<dbReference type="Proteomes" id="UP000014417">
    <property type="component" value="Unassembled WGS sequence"/>
</dbReference>
<dbReference type="EMBL" id="AGZR01000009">
    <property type="protein sequence ID" value="EPD32193.1"/>
    <property type="molecule type" value="Genomic_DNA"/>
</dbReference>
<comment type="similarity">
    <text evidence="2">Belongs to the UPF0126 family.</text>
</comment>
<name>S2VXK1_9ACTN</name>
<evidence type="ECO:0000256" key="2">
    <source>
        <dbReference type="ARBA" id="ARBA00008193"/>
    </source>
</evidence>
<dbReference type="PANTHER" id="PTHR30506">
    <property type="entry name" value="INNER MEMBRANE PROTEIN"/>
    <property type="match status" value="1"/>
</dbReference>
<evidence type="ECO:0000256" key="4">
    <source>
        <dbReference type="ARBA" id="ARBA00022692"/>
    </source>
</evidence>
<feature type="domain" description="Glycine transporter" evidence="8">
    <location>
        <begin position="100"/>
        <end position="174"/>
    </location>
</feature>